<organism evidence="12 13">
    <name type="scientific">Pleurostoma richardsiae</name>
    <dbReference type="NCBI Taxonomy" id="41990"/>
    <lineage>
        <taxon>Eukaryota</taxon>
        <taxon>Fungi</taxon>
        <taxon>Dikarya</taxon>
        <taxon>Ascomycota</taxon>
        <taxon>Pezizomycotina</taxon>
        <taxon>Sordariomycetes</taxon>
        <taxon>Sordariomycetidae</taxon>
        <taxon>Calosphaeriales</taxon>
        <taxon>Pleurostomataceae</taxon>
        <taxon>Pleurostoma</taxon>
    </lineage>
</organism>
<evidence type="ECO:0000256" key="2">
    <source>
        <dbReference type="ARBA" id="ARBA00002692"/>
    </source>
</evidence>
<keyword evidence="8" id="KW-0676">Redox-active center</keyword>
<evidence type="ECO:0000256" key="5">
    <source>
        <dbReference type="ARBA" id="ARBA00012723"/>
    </source>
</evidence>
<dbReference type="PANTHER" id="PTHR18929">
    <property type="entry name" value="PROTEIN DISULFIDE ISOMERASE"/>
    <property type="match status" value="1"/>
</dbReference>
<comment type="catalytic activity">
    <reaction evidence="1">
        <text>Catalyzes the rearrangement of -S-S- bonds in proteins.</text>
        <dbReference type="EC" id="5.3.4.1"/>
    </reaction>
</comment>
<dbReference type="InterPro" id="IPR036249">
    <property type="entry name" value="Thioredoxin-like_sf"/>
</dbReference>
<feature type="chain" id="PRO_5041310916" description="Protein disulfide-isomerase" evidence="10">
    <location>
        <begin position="17"/>
        <end position="343"/>
    </location>
</feature>
<dbReference type="GO" id="GO:0003756">
    <property type="term" value="F:protein disulfide isomerase activity"/>
    <property type="evidence" value="ECO:0007669"/>
    <property type="project" value="UniProtKB-EC"/>
</dbReference>
<evidence type="ECO:0000256" key="4">
    <source>
        <dbReference type="ARBA" id="ARBA00006347"/>
    </source>
</evidence>
<keyword evidence="7" id="KW-0413">Isomerase</keyword>
<dbReference type="AlphaFoldDB" id="A0AA38RWV9"/>
<dbReference type="CDD" id="cd02982">
    <property type="entry name" value="PDI_b'_family"/>
    <property type="match status" value="1"/>
</dbReference>
<gene>
    <name evidence="12" type="ORF">NKR23_g4172</name>
</gene>
<evidence type="ECO:0000256" key="10">
    <source>
        <dbReference type="SAM" id="SignalP"/>
    </source>
</evidence>
<evidence type="ECO:0000256" key="3">
    <source>
        <dbReference type="ARBA" id="ARBA00004319"/>
    </source>
</evidence>
<sequence>MALVTSLWLLLGQTLAWEYTTESAFKTALKTNNHTLVAYVLPSQSATQALESEWDSIQTPRQNMGLISVDCQSTPEVCSVSDVASFPAIRLHHQSGNFDRYRGPRNAGAISSYLRRTLLPTVSEVDDRNQITFASSDDVVIVANLAPDDSSLEERFREMAAQYHDRYSFAIGPRADRESALTCFNNADSEQHAVSQLTAVDALEKFLKQCARPVIPELTRRNEMEYLSMGKSLVHFVVSNEAEKQKYVDAMRPLAKKYSEYLVFTTIDANEYPEMLAPLGLPRGSSKGLSVQNPSSGDVFPYTSKTAISVEVVESFLMNIIRGNIKPWVADAGNTDFLHHEEL</sequence>
<dbReference type="EMBL" id="JANBVO010000009">
    <property type="protein sequence ID" value="KAJ9149893.1"/>
    <property type="molecule type" value="Genomic_DNA"/>
</dbReference>
<dbReference type="EC" id="5.3.4.1" evidence="5"/>
<dbReference type="Pfam" id="PF00085">
    <property type="entry name" value="Thioredoxin"/>
    <property type="match status" value="1"/>
</dbReference>
<comment type="subcellular location">
    <subcellularLocation>
        <location evidence="3">Endoplasmic reticulum lumen</location>
    </subcellularLocation>
</comment>
<keyword evidence="13" id="KW-1185">Reference proteome</keyword>
<comment type="similarity">
    <text evidence="4">Belongs to the protein disulfide isomerase family.</text>
</comment>
<evidence type="ECO:0000256" key="8">
    <source>
        <dbReference type="ARBA" id="ARBA00023284"/>
    </source>
</evidence>
<dbReference type="Proteomes" id="UP001174694">
    <property type="component" value="Unassembled WGS sequence"/>
</dbReference>
<dbReference type="PANTHER" id="PTHR18929:SF132">
    <property type="entry name" value="PROTEIN DISULFIDE-ISOMERASE A3"/>
    <property type="match status" value="1"/>
</dbReference>
<evidence type="ECO:0000313" key="13">
    <source>
        <dbReference type="Proteomes" id="UP001174694"/>
    </source>
</evidence>
<dbReference type="GO" id="GO:0034976">
    <property type="term" value="P:response to endoplasmic reticulum stress"/>
    <property type="evidence" value="ECO:0007669"/>
    <property type="project" value="TreeGrafter"/>
</dbReference>
<dbReference type="CDD" id="cd02961">
    <property type="entry name" value="PDI_a_family"/>
    <property type="match status" value="1"/>
</dbReference>
<dbReference type="InterPro" id="IPR013766">
    <property type="entry name" value="Thioredoxin_domain"/>
</dbReference>
<dbReference type="Pfam" id="PF13848">
    <property type="entry name" value="Thioredoxin_6"/>
    <property type="match status" value="1"/>
</dbReference>
<evidence type="ECO:0000256" key="7">
    <source>
        <dbReference type="ARBA" id="ARBA00023235"/>
    </source>
</evidence>
<comment type="function">
    <text evidence="2">Participates in the folding of proteins containing disulfide bonds, may be involved in glycosylation, prolyl hydroxylation and triglyceride transfer.</text>
</comment>
<dbReference type="Gene3D" id="3.40.30.10">
    <property type="entry name" value="Glutaredoxin"/>
    <property type="match status" value="2"/>
</dbReference>
<evidence type="ECO:0000259" key="11">
    <source>
        <dbReference type="Pfam" id="PF00085"/>
    </source>
</evidence>
<evidence type="ECO:0000256" key="1">
    <source>
        <dbReference type="ARBA" id="ARBA00001182"/>
    </source>
</evidence>
<keyword evidence="10" id="KW-0732">Signal</keyword>
<dbReference type="GO" id="GO:0005788">
    <property type="term" value="C:endoplasmic reticulum lumen"/>
    <property type="evidence" value="ECO:0007669"/>
    <property type="project" value="UniProtKB-SubCell"/>
</dbReference>
<feature type="signal peptide" evidence="10">
    <location>
        <begin position="1"/>
        <end position="16"/>
    </location>
</feature>
<accession>A0AA38RWV9</accession>
<dbReference type="SUPFAM" id="SSF52833">
    <property type="entry name" value="Thioredoxin-like"/>
    <property type="match status" value="3"/>
</dbReference>
<dbReference type="GO" id="GO:0006457">
    <property type="term" value="P:protein folding"/>
    <property type="evidence" value="ECO:0007669"/>
    <property type="project" value="TreeGrafter"/>
</dbReference>
<feature type="domain" description="Thioredoxin" evidence="11">
    <location>
        <begin position="19"/>
        <end position="115"/>
    </location>
</feature>
<proteinExistence type="inferred from homology"/>
<evidence type="ECO:0000256" key="9">
    <source>
        <dbReference type="ARBA" id="ARBA00039846"/>
    </source>
</evidence>
<protein>
    <recommendedName>
        <fullName evidence="9">Protein disulfide-isomerase</fullName>
        <ecNumber evidence="5">5.3.4.1</ecNumber>
    </recommendedName>
</protein>
<name>A0AA38RWV9_9PEZI</name>
<keyword evidence="6" id="KW-0256">Endoplasmic reticulum</keyword>
<evidence type="ECO:0000256" key="6">
    <source>
        <dbReference type="ARBA" id="ARBA00022824"/>
    </source>
</evidence>
<reference evidence="12" key="1">
    <citation type="submission" date="2022-07" db="EMBL/GenBank/DDBJ databases">
        <title>Fungi with potential for degradation of polypropylene.</title>
        <authorList>
            <person name="Gostincar C."/>
        </authorList>
    </citation>
    <scope>NUCLEOTIDE SEQUENCE</scope>
    <source>
        <strain evidence="12">EXF-13308</strain>
    </source>
</reference>
<comment type="caution">
    <text evidence="12">The sequence shown here is derived from an EMBL/GenBank/DDBJ whole genome shotgun (WGS) entry which is preliminary data.</text>
</comment>
<evidence type="ECO:0000313" key="12">
    <source>
        <dbReference type="EMBL" id="KAJ9149893.1"/>
    </source>
</evidence>